<evidence type="ECO:0000256" key="8">
    <source>
        <dbReference type="ARBA" id="ARBA00048744"/>
    </source>
</evidence>
<evidence type="ECO:0000313" key="12">
    <source>
        <dbReference type="Proteomes" id="UP000680695"/>
    </source>
</evidence>
<evidence type="ECO:0000256" key="7">
    <source>
        <dbReference type="ARBA" id="ARBA00030248"/>
    </source>
</evidence>
<evidence type="ECO:0000256" key="1">
    <source>
        <dbReference type="ARBA" id="ARBA00012494"/>
    </source>
</evidence>
<evidence type="ECO:0000256" key="6">
    <source>
        <dbReference type="ARBA" id="ARBA00022953"/>
    </source>
</evidence>
<feature type="binding site" evidence="9">
    <location>
        <position position="275"/>
    </location>
    <ligand>
        <name>Mg(2+)</name>
        <dbReference type="ChEBI" id="CHEBI:18420"/>
        <label>2</label>
    </ligand>
</feature>
<name>A0A8S5L3Q3_9VIRU</name>
<keyword evidence="3" id="KW-0808">Transferase</keyword>
<dbReference type="GeneID" id="80398077"/>
<keyword evidence="4" id="KW-0548">Nucleotidyltransferase</keyword>
<dbReference type="Pfam" id="PF03431">
    <property type="entry name" value="RNA_replicase_B"/>
    <property type="match status" value="1"/>
</dbReference>
<dbReference type="InterPro" id="IPR043502">
    <property type="entry name" value="DNA/RNA_pol_sf"/>
</dbReference>
<sequence length="577" mass="65573">MGFLTPEVMEVGLSLMEGLSCARSLSVAILMRHNEWDQLVELQVEPANYVNADDFWRANVATSLFSKCRGLPVSYTPERLERDAIALFFENEKQCHRTNIRLEPLFWGRASADYPEPLFDFFERVKKRIRFVVGRCPSPDLISGRFGPGATMSDSSRCCTAPDKLSSVPTLTQSFNSDILSLWDETAWARALGKIGRAVVSVIRGNSFFTVPKKSTARRACAKEPSLNVFYQLGLSAFLRRRLLRRAGIDLQHGQDAHKLVACKSSLDERFATIDLSSASDTVCKSLVKLLLPEDWYRALNQLRSHATLVKGRWYHLEKFSSMGNGFTFELETLIFWALSAEACRSPWGFDSDSGVMVYGDDIIVPTPYAADVLAVLAFCGFTPNKRKTYIQGPFRESCGGDFYRGVSVRAHYLEEIPYEPQHWIALANGLRRMVGDNSASAGRWDRLRRAWFRILDNVPEAIRRCRGPQELGDLVICDEESRWQTRWRSSRRWIKCYRPVPQTRVRWEGFAYEIQLSAALYLAEQIPRVSSGDRGGERSVRTVLFPLVRNEARDINGDLVPRDPVLGFKVGWTLFS</sequence>
<dbReference type="InterPro" id="IPR005093">
    <property type="entry name" value="RNArep_beta"/>
</dbReference>
<protein>
    <recommendedName>
        <fullName evidence="1">RNA-directed RNA polymerase</fullName>
        <ecNumber evidence="1">2.7.7.48</ecNumber>
    </recommendedName>
    <alternativeName>
        <fullName evidence="7">RNA replicase beta chain</fullName>
    </alternativeName>
</protein>
<evidence type="ECO:0000259" key="10">
    <source>
        <dbReference type="PROSITE" id="PS50522"/>
    </source>
</evidence>
<keyword evidence="6" id="KW-0693">Viral RNA replication</keyword>
<dbReference type="EMBL" id="BK014069">
    <property type="protein sequence ID" value="DAD52320.1"/>
    <property type="molecule type" value="Genomic_RNA"/>
</dbReference>
<evidence type="ECO:0000256" key="4">
    <source>
        <dbReference type="ARBA" id="ARBA00022695"/>
    </source>
</evidence>
<feature type="binding site" evidence="9">
    <location>
        <position position="361"/>
    </location>
    <ligand>
        <name>Mg(2+)</name>
        <dbReference type="ChEBI" id="CHEBI:18420"/>
        <label>2</label>
    </ligand>
</feature>
<dbReference type="GO" id="GO:0000166">
    <property type="term" value="F:nucleotide binding"/>
    <property type="evidence" value="ECO:0007669"/>
    <property type="project" value="UniProtKB-KW"/>
</dbReference>
<gene>
    <name evidence="11" type="primary">SRR6960799_23_3</name>
</gene>
<dbReference type="EC" id="2.7.7.48" evidence="1"/>
<dbReference type="KEGG" id="vg:80398077"/>
<keyword evidence="12" id="KW-1185">Reference proteome</keyword>
<evidence type="ECO:0000313" key="11">
    <source>
        <dbReference type="EMBL" id="DAD52320.1"/>
    </source>
</evidence>
<comment type="cofactor">
    <cofactor evidence="9">
        <name>Mg(2+)</name>
        <dbReference type="ChEBI" id="CHEBI:18420"/>
    </cofactor>
    <text evidence="9">Binds 2 Mg(2+) per subunit.</text>
</comment>
<dbReference type="InterPro" id="IPR007096">
    <property type="entry name" value="RNA-dir_Rpol_cat_phage"/>
</dbReference>
<dbReference type="RefSeq" id="YP_010769146.1">
    <property type="nucleotide sequence ID" value="NC_073890.1"/>
</dbReference>
<keyword evidence="2 11" id="KW-0696">RNA-directed RNA polymerase</keyword>
<feature type="domain" description="RdRp catalytic" evidence="10">
    <location>
        <begin position="260"/>
        <end position="393"/>
    </location>
</feature>
<keyword evidence="9" id="KW-0479">Metal-binding</keyword>
<reference evidence="11" key="1">
    <citation type="submission" date="2020-09" db="EMBL/GenBank/DDBJ databases">
        <title>Leviviricetes taxonomy.</title>
        <authorList>
            <person name="Stockdale S.R."/>
            <person name="Callanan J."/>
            <person name="Adriaenssens E.M."/>
            <person name="Kuhn J.H."/>
            <person name="Rumnieks J."/>
            <person name="Shkoporov A."/>
            <person name="Draper L.A."/>
            <person name="Ross P."/>
            <person name="Hill C."/>
        </authorList>
    </citation>
    <scope>NUCLEOTIDE SEQUENCE</scope>
</reference>
<dbReference type="SUPFAM" id="SSF56672">
    <property type="entry name" value="DNA/RNA polymerases"/>
    <property type="match status" value="1"/>
</dbReference>
<dbReference type="PROSITE" id="PS50522">
    <property type="entry name" value="RDRP_PHAGE"/>
    <property type="match status" value="1"/>
</dbReference>
<comment type="catalytic activity">
    <reaction evidence="8">
        <text>RNA(n) + a ribonucleoside 5'-triphosphate = RNA(n+1) + diphosphate</text>
        <dbReference type="Rhea" id="RHEA:21248"/>
        <dbReference type="Rhea" id="RHEA-COMP:14527"/>
        <dbReference type="Rhea" id="RHEA-COMP:17342"/>
        <dbReference type="ChEBI" id="CHEBI:33019"/>
        <dbReference type="ChEBI" id="CHEBI:61557"/>
        <dbReference type="ChEBI" id="CHEBI:140395"/>
        <dbReference type="EC" id="2.7.7.48"/>
    </reaction>
</comment>
<proteinExistence type="predicted"/>
<evidence type="ECO:0000256" key="2">
    <source>
        <dbReference type="ARBA" id="ARBA00022484"/>
    </source>
</evidence>
<dbReference type="GO" id="GO:0039694">
    <property type="term" value="P:viral RNA genome replication"/>
    <property type="evidence" value="ECO:0007669"/>
    <property type="project" value="InterPro"/>
</dbReference>
<keyword evidence="5" id="KW-0547">Nucleotide-binding</keyword>
<feature type="binding site" evidence="9">
    <location>
        <position position="362"/>
    </location>
    <ligand>
        <name>Mg(2+)</name>
        <dbReference type="ChEBI" id="CHEBI:18420"/>
        <label>2</label>
    </ligand>
</feature>
<keyword evidence="9" id="KW-0460">Magnesium</keyword>
<dbReference type="GO" id="GO:0003968">
    <property type="term" value="F:RNA-directed RNA polymerase activity"/>
    <property type="evidence" value="ECO:0007669"/>
    <property type="project" value="UniProtKB-KW"/>
</dbReference>
<evidence type="ECO:0000256" key="9">
    <source>
        <dbReference type="PIRSR" id="PIRSR605093-1"/>
    </source>
</evidence>
<dbReference type="Proteomes" id="UP000680695">
    <property type="component" value="Segment"/>
</dbReference>
<evidence type="ECO:0000256" key="3">
    <source>
        <dbReference type="ARBA" id="ARBA00022679"/>
    </source>
</evidence>
<organism evidence="11 12">
    <name type="scientific">ssRNA phage SRR6960799_23</name>
    <dbReference type="NCBI Taxonomy" id="2786580"/>
    <lineage>
        <taxon>Viruses</taxon>
        <taxon>Riboviria</taxon>
        <taxon>Orthornavirae</taxon>
        <taxon>Lenarviricota</taxon>
        <taxon>Leviviricetes</taxon>
        <taxon>Norzivirales</taxon>
        <taxon>Fiersviridae</taxon>
        <taxon>Lohngkovirus</taxon>
        <taxon>Lohngkovirus caenenecus</taxon>
        <taxon>Brudgevirus caenenecus</taxon>
    </lineage>
</organism>
<dbReference type="GO" id="GO:0046872">
    <property type="term" value="F:metal ion binding"/>
    <property type="evidence" value="ECO:0007669"/>
    <property type="project" value="UniProtKB-KW"/>
</dbReference>
<accession>A0A8S5L3Q3</accession>
<evidence type="ECO:0000256" key="5">
    <source>
        <dbReference type="ARBA" id="ARBA00022741"/>
    </source>
</evidence>